<dbReference type="Proteomes" id="UP000606786">
    <property type="component" value="Unassembled WGS sequence"/>
</dbReference>
<name>A0A811UYQ7_CERCA</name>
<accession>A0A811UYQ7</accession>
<dbReference type="AlphaFoldDB" id="A0A811UYQ7"/>
<dbReference type="EMBL" id="CAJHJT010000034">
    <property type="protein sequence ID" value="CAD7004000.1"/>
    <property type="molecule type" value="Genomic_DNA"/>
</dbReference>
<gene>
    <name evidence="2" type="ORF">CCAP1982_LOCUS12423</name>
</gene>
<evidence type="ECO:0000313" key="2">
    <source>
        <dbReference type="EMBL" id="CAD7004000.1"/>
    </source>
</evidence>
<evidence type="ECO:0000256" key="1">
    <source>
        <dbReference type="SAM" id="MobiDB-lite"/>
    </source>
</evidence>
<comment type="caution">
    <text evidence="2">The sequence shown here is derived from an EMBL/GenBank/DDBJ whole genome shotgun (WGS) entry which is preliminary data.</text>
</comment>
<sequence length="67" mass="7719">MLEAPELQPSRRFVEQSTRNDQIGPPSLVAERRLHLVALVAIIHFCGHLCRALWELKQLHIVFLSFS</sequence>
<organism evidence="2 3">
    <name type="scientific">Ceratitis capitata</name>
    <name type="common">Mediterranean fruit fly</name>
    <name type="synonym">Tephritis capitata</name>
    <dbReference type="NCBI Taxonomy" id="7213"/>
    <lineage>
        <taxon>Eukaryota</taxon>
        <taxon>Metazoa</taxon>
        <taxon>Ecdysozoa</taxon>
        <taxon>Arthropoda</taxon>
        <taxon>Hexapoda</taxon>
        <taxon>Insecta</taxon>
        <taxon>Pterygota</taxon>
        <taxon>Neoptera</taxon>
        <taxon>Endopterygota</taxon>
        <taxon>Diptera</taxon>
        <taxon>Brachycera</taxon>
        <taxon>Muscomorpha</taxon>
        <taxon>Tephritoidea</taxon>
        <taxon>Tephritidae</taxon>
        <taxon>Ceratitis</taxon>
        <taxon>Ceratitis</taxon>
    </lineage>
</organism>
<proteinExistence type="predicted"/>
<reference evidence="2" key="1">
    <citation type="submission" date="2020-11" db="EMBL/GenBank/DDBJ databases">
        <authorList>
            <person name="Whitehead M."/>
        </authorList>
    </citation>
    <scope>NUCLEOTIDE SEQUENCE</scope>
    <source>
        <strain evidence="2">EGII</strain>
    </source>
</reference>
<feature type="region of interest" description="Disordered" evidence="1">
    <location>
        <begin position="1"/>
        <end position="25"/>
    </location>
</feature>
<evidence type="ECO:0000313" key="3">
    <source>
        <dbReference type="Proteomes" id="UP000606786"/>
    </source>
</evidence>
<keyword evidence="3" id="KW-1185">Reference proteome</keyword>
<protein>
    <submittedName>
        <fullName evidence="2">(Mediterranean fruit fly) hypothetical protein</fullName>
    </submittedName>
</protein>